<evidence type="ECO:0000259" key="2">
    <source>
        <dbReference type="PROSITE" id="PS50835"/>
    </source>
</evidence>
<comment type="caution">
    <text evidence="3">The sequence shown here is derived from an EMBL/GenBank/DDBJ whole genome shotgun (WGS) entry which is preliminary data.</text>
</comment>
<dbReference type="OrthoDB" id="10258440at2759"/>
<name>A0A8J2QNM9_9NEOP</name>
<accession>A0A8J2QNM9</accession>
<dbReference type="EMBL" id="CAKASE010000049">
    <property type="protein sequence ID" value="CAG9563161.1"/>
    <property type="molecule type" value="Genomic_DNA"/>
</dbReference>
<feature type="transmembrane region" description="Helical" evidence="1">
    <location>
        <begin position="116"/>
        <end position="136"/>
    </location>
</feature>
<dbReference type="InterPro" id="IPR036179">
    <property type="entry name" value="Ig-like_dom_sf"/>
</dbReference>
<sequence>MPSVIENIGDIRSSVVTEVPAGTTVVLNCDSNDYNHNFMFWLFDKNKVIGPGNEYDERKYKYEVLSGKLHIDSVSPTESGYYKCVSKNLDGSGITVGEVEMIVKGSSFTTTDAIKLTAIIVSILILIICTVIYSRLRKEWNKYDGRTVVPGSVKMKRKVMKFITKPQQL</sequence>
<keyword evidence="4" id="KW-1185">Reference proteome</keyword>
<dbReference type="InterPro" id="IPR007110">
    <property type="entry name" value="Ig-like_dom"/>
</dbReference>
<proteinExistence type="predicted"/>
<dbReference type="Proteomes" id="UP000789524">
    <property type="component" value="Unassembled WGS sequence"/>
</dbReference>
<dbReference type="SMART" id="SM00409">
    <property type="entry name" value="IG"/>
    <property type="match status" value="1"/>
</dbReference>
<dbReference type="Gene3D" id="2.60.40.10">
    <property type="entry name" value="Immunoglobulins"/>
    <property type="match status" value="1"/>
</dbReference>
<dbReference type="Pfam" id="PF13927">
    <property type="entry name" value="Ig_3"/>
    <property type="match status" value="1"/>
</dbReference>
<reference evidence="3" key="1">
    <citation type="submission" date="2021-09" db="EMBL/GenBank/DDBJ databases">
        <authorList>
            <person name="Martin H S."/>
        </authorList>
    </citation>
    <scope>NUCLEOTIDE SEQUENCE</scope>
</reference>
<evidence type="ECO:0000256" key="1">
    <source>
        <dbReference type="SAM" id="Phobius"/>
    </source>
</evidence>
<keyword evidence="1" id="KW-0812">Transmembrane</keyword>
<protein>
    <submittedName>
        <fullName evidence="3">(African queen) hypothetical protein</fullName>
    </submittedName>
</protein>
<evidence type="ECO:0000313" key="4">
    <source>
        <dbReference type="Proteomes" id="UP000789524"/>
    </source>
</evidence>
<evidence type="ECO:0000313" key="3">
    <source>
        <dbReference type="EMBL" id="CAG9563161.1"/>
    </source>
</evidence>
<dbReference type="InterPro" id="IPR013783">
    <property type="entry name" value="Ig-like_fold"/>
</dbReference>
<gene>
    <name evidence="3" type="ORF">DCHRY22_LOCUS4364</name>
</gene>
<keyword evidence="1" id="KW-1133">Transmembrane helix</keyword>
<keyword evidence="1" id="KW-0472">Membrane</keyword>
<organism evidence="3 4">
    <name type="scientific">Danaus chrysippus</name>
    <name type="common">African queen</name>
    <dbReference type="NCBI Taxonomy" id="151541"/>
    <lineage>
        <taxon>Eukaryota</taxon>
        <taxon>Metazoa</taxon>
        <taxon>Ecdysozoa</taxon>
        <taxon>Arthropoda</taxon>
        <taxon>Hexapoda</taxon>
        <taxon>Insecta</taxon>
        <taxon>Pterygota</taxon>
        <taxon>Neoptera</taxon>
        <taxon>Endopterygota</taxon>
        <taxon>Lepidoptera</taxon>
        <taxon>Glossata</taxon>
        <taxon>Ditrysia</taxon>
        <taxon>Papilionoidea</taxon>
        <taxon>Nymphalidae</taxon>
        <taxon>Danainae</taxon>
        <taxon>Danaini</taxon>
        <taxon>Danaina</taxon>
        <taxon>Danaus</taxon>
        <taxon>Anosia</taxon>
    </lineage>
</organism>
<dbReference type="SUPFAM" id="SSF48726">
    <property type="entry name" value="Immunoglobulin"/>
    <property type="match status" value="1"/>
</dbReference>
<feature type="domain" description="Ig-like" evidence="2">
    <location>
        <begin position="2"/>
        <end position="95"/>
    </location>
</feature>
<dbReference type="AlphaFoldDB" id="A0A8J2QNM9"/>
<dbReference type="PROSITE" id="PS50835">
    <property type="entry name" value="IG_LIKE"/>
    <property type="match status" value="1"/>
</dbReference>
<dbReference type="InterPro" id="IPR003599">
    <property type="entry name" value="Ig_sub"/>
</dbReference>